<comment type="caution">
    <text evidence="2">The sequence shown here is derived from an EMBL/GenBank/DDBJ whole genome shotgun (WGS) entry which is preliminary data.</text>
</comment>
<proteinExistence type="predicted"/>
<accession>A0A1Y1JVT6</accession>
<reference evidence="3" key="1">
    <citation type="submission" date="2017-04" db="EMBL/GenBank/DDBJ databases">
        <title>Plasmodium gonderi genome.</title>
        <authorList>
            <person name="Arisue N."/>
            <person name="Honma H."/>
            <person name="Kawai S."/>
            <person name="Tougan T."/>
            <person name="Tanabe K."/>
            <person name="Horii T."/>
        </authorList>
    </citation>
    <scope>NUCLEOTIDE SEQUENCE [LARGE SCALE GENOMIC DNA]</scope>
    <source>
        <strain evidence="3">ATCC 30045</strain>
    </source>
</reference>
<feature type="transmembrane region" description="Helical" evidence="1">
    <location>
        <begin position="283"/>
        <end position="307"/>
    </location>
</feature>
<keyword evidence="1" id="KW-0472">Membrane</keyword>
<sequence length="354" mass="41048">MLESSSENTNFDFNEIFPKCKYDFKEAINAHRGINNSLGLNHVCEKFSKLVGGNNSSPFVLPCSDLGRYLYHISLNTDSKKTSCKYFSYKLEEAIKYNNRNCNGVNNCYKYLINAKNEKLKNVLPMCEGSTIDIDNETYTIFNYLDKLYDAIYTIESTRGRSCWQREKDIYRPYISHLNSCKYSNDGTFRNMLLKLNEKYIKVCPNVNKFELFKFISNNIVSQTGVTNNTAVTRQAEISSEAAVTKQAKIERQEDVGIDVQMAGKLLRTSTELGTNSSIRKHFIILPFTILIIVLILYKYTTFGALVQSRVQKLKNVFFKNKNNEYRGIMDSHENIYRDKKNRRSYISYIPEVY</sequence>
<gene>
    <name evidence="2" type="ORF">PGO_003165</name>
</gene>
<dbReference type="RefSeq" id="XP_028547062.1">
    <property type="nucleotide sequence ID" value="XM_028691261.1"/>
</dbReference>
<dbReference type="GeneID" id="39745281"/>
<name>A0A1Y1JVT6_PLAGO</name>
<evidence type="ECO:0000313" key="2">
    <source>
        <dbReference type="EMBL" id="GAW84473.1"/>
    </source>
</evidence>
<organism evidence="2 3">
    <name type="scientific">Plasmodium gonderi</name>
    <dbReference type="NCBI Taxonomy" id="77519"/>
    <lineage>
        <taxon>Eukaryota</taxon>
        <taxon>Sar</taxon>
        <taxon>Alveolata</taxon>
        <taxon>Apicomplexa</taxon>
        <taxon>Aconoidasida</taxon>
        <taxon>Haemosporida</taxon>
        <taxon>Plasmodiidae</taxon>
        <taxon>Plasmodium</taxon>
        <taxon>Plasmodium (Plasmodium)</taxon>
    </lineage>
</organism>
<keyword evidence="1" id="KW-0812">Transmembrane</keyword>
<evidence type="ECO:0000313" key="3">
    <source>
        <dbReference type="Proteomes" id="UP000195521"/>
    </source>
</evidence>
<dbReference type="Proteomes" id="UP000195521">
    <property type="component" value="Unassembled WGS sequence"/>
</dbReference>
<dbReference type="AlphaFoldDB" id="A0A1Y1JVT6"/>
<dbReference type="EMBL" id="BDQF01000340">
    <property type="protein sequence ID" value="GAW84473.1"/>
    <property type="molecule type" value="Genomic_DNA"/>
</dbReference>
<keyword evidence="3" id="KW-1185">Reference proteome</keyword>
<protein>
    <submittedName>
        <fullName evidence="2">Variable surface protein</fullName>
    </submittedName>
</protein>
<keyword evidence="1" id="KW-1133">Transmembrane helix</keyword>
<evidence type="ECO:0000256" key="1">
    <source>
        <dbReference type="SAM" id="Phobius"/>
    </source>
</evidence>